<dbReference type="InterPro" id="IPR017441">
    <property type="entry name" value="Protein_kinase_ATP_BS"/>
</dbReference>
<keyword evidence="2" id="KW-0723">Serine/threonine-protein kinase</keyword>
<dbReference type="Proteomes" id="UP000319976">
    <property type="component" value="Chromosome"/>
</dbReference>
<accession>A0A517TD47</accession>
<keyword evidence="9" id="KW-0472">Membrane</keyword>
<keyword evidence="12" id="KW-1185">Reference proteome</keyword>
<evidence type="ECO:0000256" key="8">
    <source>
        <dbReference type="SAM" id="MobiDB-lite"/>
    </source>
</evidence>
<dbReference type="SMART" id="SM00220">
    <property type="entry name" value="S_TKc"/>
    <property type="match status" value="1"/>
</dbReference>
<keyword evidence="3 11" id="KW-0808">Transferase</keyword>
<dbReference type="Gene3D" id="1.10.510.10">
    <property type="entry name" value="Transferase(Phosphotransferase) domain 1"/>
    <property type="match status" value="1"/>
</dbReference>
<keyword evidence="5 11" id="KW-0418">Kinase</keyword>
<dbReference type="InterPro" id="IPR008271">
    <property type="entry name" value="Ser/Thr_kinase_AS"/>
</dbReference>
<feature type="region of interest" description="Disordered" evidence="8">
    <location>
        <begin position="275"/>
        <end position="317"/>
    </location>
</feature>
<dbReference type="OrthoDB" id="6111975at2"/>
<dbReference type="PANTHER" id="PTHR43289:SF6">
    <property type="entry name" value="SERINE_THREONINE-PROTEIN KINASE NEKL-3"/>
    <property type="match status" value="1"/>
</dbReference>
<organism evidence="11 12">
    <name type="scientific">Calycomorphotria hydatis</name>
    <dbReference type="NCBI Taxonomy" id="2528027"/>
    <lineage>
        <taxon>Bacteria</taxon>
        <taxon>Pseudomonadati</taxon>
        <taxon>Planctomycetota</taxon>
        <taxon>Planctomycetia</taxon>
        <taxon>Planctomycetales</taxon>
        <taxon>Planctomycetaceae</taxon>
        <taxon>Calycomorphotria</taxon>
    </lineage>
</organism>
<dbReference type="PANTHER" id="PTHR43289">
    <property type="entry name" value="MITOGEN-ACTIVATED PROTEIN KINASE KINASE KINASE 20-RELATED"/>
    <property type="match status" value="1"/>
</dbReference>
<keyword evidence="9" id="KW-0812">Transmembrane</keyword>
<evidence type="ECO:0000256" key="2">
    <source>
        <dbReference type="ARBA" id="ARBA00022527"/>
    </source>
</evidence>
<feature type="transmembrane region" description="Helical" evidence="9">
    <location>
        <begin position="346"/>
        <end position="364"/>
    </location>
</feature>
<evidence type="ECO:0000259" key="10">
    <source>
        <dbReference type="PROSITE" id="PS50011"/>
    </source>
</evidence>
<dbReference type="InterPro" id="IPR011009">
    <property type="entry name" value="Kinase-like_dom_sf"/>
</dbReference>
<evidence type="ECO:0000313" key="11">
    <source>
        <dbReference type="EMBL" id="QDT66300.1"/>
    </source>
</evidence>
<reference evidence="11 12" key="1">
    <citation type="submission" date="2019-02" db="EMBL/GenBank/DDBJ databases">
        <title>Deep-cultivation of Planctomycetes and their phenomic and genomic characterization uncovers novel biology.</title>
        <authorList>
            <person name="Wiegand S."/>
            <person name="Jogler M."/>
            <person name="Boedeker C."/>
            <person name="Pinto D."/>
            <person name="Vollmers J."/>
            <person name="Rivas-Marin E."/>
            <person name="Kohn T."/>
            <person name="Peeters S.H."/>
            <person name="Heuer A."/>
            <person name="Rast P."/>
            <person name="Oberbeckmann S."/>
            <person name="Bunk B."/>
            <person name="Jeske O."/>
            <person name="Meyerdierks A."/>
            <person name="Storesund J.E."/>
            <person name="Kallscheuer N."/>
            <person name="Luecker S."/>
            <person name="Lage O.M."/>
            <person name="Pohl T."/>
            <person name="Merkel B.J."/>
            <person name="Hornburger P."/>
            <person name="Mueller R.-W."/>
            <person name="Bruemmer F."/>
            <person name="Labrenz M."/>
            <person name="Spormann A.M."/>
            <person name="Op den Camp H."/>
            <person name="Overmann J."/>
            <person name="Amann R."/>
            <person name="Jetten M.S.M."/>
            <person name="Mascher T."/>
            <person name="Medema M.H."/>
            <person name="Devos D.P."/>
            <person name="Kaster A.-K."/>
            <person name="Ovreas L."/>
            <person name="Rohde M."/>
            <person name="Galperin M.Y."/>
            <person name="Jogler C."/>
        </authorList>
    </citation>
    <scope>NUCLEOTIDE SEQUENCE [LARGE SCALE GENOMIC DNA]</scope>
    <source>
        <strain evidence="11 12">V22</strain>
    </source>
</reference>
<protein>
    <recommendedName>
        <fullName evidence="1">non-specific serine/threonine protein kinase</fullName>
        <ecNumber evidence="1">2.7.11.1</ecNumber>
    </recommendedName>
</protein>
<keyword evidence="9" id="KW-1133">Transmembrane helix</keyword>
<dbReference type="PROSITE" id="PS50011">
    <property type="entry name" value="PROTEIN_KINASE_DOM"/>
    <property type="match status" value="1"/>
</dbReference>
<evidence type="ECO:0000256" key="7">
    <source>
        <dbReference type="PROSITE-ProRule" id="PRU10141"/>
    </source>
</evidence>
<dbReference type="InterPro" id="IPR000719">
    <property type="entry name" value="Prot_kinase_dom"/>
</dbReference>
<dbReference type="PROSITE" id="PS00108">
    <property type="entry name" value="PROTEIN_KINASE_ST"/>
    <property type="match status" value="1"/>
</dbReference>
<evidence type="ECO:0000256" key="9">
    <source>
        <dbReference type="SAM" id="Phobius"/>
    </source>
</evidence>
<keyword evidence="4 7" id="KW-0547">Nucleotide-binding</keyword>
<dbReference type="RefSeq" id="WP_145265285.1">
    <property type="nucleotide sequence ID" value="NZ_CP036316.1"/>
</dbReference>
<name>A0A517TD47_9PLAN</name>
<dbReference type="Gene3D" id="3.30.200.20">
    <property type="entry name" value="Phosphorylase Kinase, domain 1"/>
    <property type="match status" value="1"/>
</dbReference>
<feature type="domain" description="Protein kinase" evidence="10">
    <location>
        <begin position="9"/>
        <end position="269"/>
    </location>
</feature>
<evidence type="ECO:0000256" key="4">
    <source>
        <dbReference type="ARBA" id="ARBA00022741"/>
    </source>
</evidence>
<evidence type="ECO:0000256" key="6">
    <source>
        <dbReference type="ARBA" id="ARBA00022840"/>
    </source>
</evidence>
<dbReference type="SUPFAM" id="SSF56112">
    <property type="entry name" value="Protein kinase-like (PK-like)"/>
    <property type="match status" value="1"/>
</dbReference>
<dbReference type="CDD" id="cd14014">
    <property type="entry name" value="STKc_PknB_like"/>
    <property type="match status" value="1"/>
</dbReference>
<dbReference type="GO" id="GO:0004674">
    <property type="term" value="F:protein serine/threonine kinase activity"/>
    <property type="evidence" value="ECO:0007669"/>
    <property type="project" value="UniProtKB-KW"/>
</dbReference>
<dbReference type="GO" id="GO:0005524">
    <property type="term" value="F:ATP binding"/>
    <property type="evidence" value="ECO:0007669"/>
    <property type="project" value="UniProtKB-UniRule"/>
</dbReference>
<proteinExistence type="predicted"/>
<dbReference type="Pfam" id="PF00069">
    <property type="entry name" value="Pkinase"/>
    <property type="match status" value="1"/>
</dbReference>
<dbReference type="FunFam" id="1.10.510.10:FF:000021">
    <property type="entry name" value="Serine/threonine protein kinase"/>
    <property type="match status" value="1"/>
</dbReference>
<evidence type="ECO:0000256" key="5">
    <source>
        <dbReference type="ARBA" id="ARBA00022777"/>
    </source>
</evidence>
<evidence type="ECO:0000313" key="12">
    <source>
        <dbReference type="Proteomes" id="UP000319976"/>
    </source>
</evidence>
<dbReference type="AlphaFoldDB" id="A0A517TD47"/>
<keyword evidence="6 7" id="KW-0067">ATP-binding</keyword>
<feature type="binding site" evidence="7">
    <location>
        <position position="38"/>
    </location>
    <ligand>
        <name>ATP</name>
        <dbReference type="ChEBI" id="CHEBI:30616"/>
    </ligand>
</feature>
<dbReference type="PROSITE" id="PS00107">
    <property type="entry name" value="PROTEIN_KINASE_ATP"/>
    <property type="match status" value="1"/>
</dbReference>
<dbReference type="EC" id="2.7.11.1" evidence="1"/>
<dbReference type="KEGG" id="chya:V22_35650"/>
<evidence type="ECO:0000256" key="1">
    <source>
        <dbReference type="ARBA" id="ARBA00012513"/>
    </source>
</evidence>
<dbReference type="EMBL" id="CP036316">
    <property type="protein sequence ID" value="QDT66300.1"/>
    <property type="molecule type" value="Genomic_DNA"/>
</dbReference>
<sequence length="606" mass="67856">MLPDRVGSYIIEKELGSGGMGNVYLGHHIETHEPAAIKVLPASLAREEGFVARFEREANALSMLDHPNIVQLYEHGAEGDSYYLAMEYAEGETVLAMLKRVRRIPWRDVIHYALQICAALKHAHDSGVVHRDLKPSNLMITQEGTVKLLDFGVAQVFAGTRLTATGGIIGTVEYMSPEQAQGRRVTKKSDLYSLGAVMYAMLAGKPPFSGSTMLDVVQKHKFGQFDRPRHFAPQMPYWLDELVCELLEKDPDKRPPDARVLARRLNEILKKVEISDREETSAENKSTPAMRDVPTDAPTRTAPGTTQPDMQNPREPGEATLFSSLMRADIEAQQMKGPVAKFFDNTLVLIVLFVLIVGGGIYLYQTQRMTPEKQLAKARNILGEPPSNRWILARNEYLLPLLDNDPNRWSPEVEPLLQQISHWELSRTYPSFTQRAKPSPQPISEPIEGLDVDEPITAEFEEDLPDPEATHTSNNSEPAQSPFEQVRLAINSGDTERAVRLLNAIINLTDNQAEYSDINARARRELQALMLPEAMPNLPPLVASSLARIRQLAQLGEVEDARRLYDDLAVLYHDDPAIRPKLDEAMQWIDPQATDLDSSAEKTPPE</sequence>
<evidence type="ECO:0000256" key="3">
    <source>
        <dbReference type="ARBA" id="ARBA00022679"/>
    </source>
</evidence>
<gene>
    <name evidence="11" type="primary">prkC_15</name>
    <name evidence="11" type="ORF">V22_35650</name>
</gene>